<accession>A0A6A5YXQ2</accession>
<evidence type="ECO:0000313" key="8">
    <source>
        <dbReference type="EMBL" id="KAF2111959.1"/>
    </source>
</evidence>
<dbReference type="CDD" id="cd00067">
    <property type="entry name" value="GAL4"/>
    <property type="match status" value="1"/>
</dbReference>
<dbReference type="PROSITE" id="PS00463">
    <property type="entry name" value="ZN2_CY6_FUNGAL_1"/>
    <property type="match status" value="1"/>
</dbReference>
<dbReference type="SMART" id="SM00066">
    <property type="entry name" value="GAL4"/>
    <property type="match status" value="1"/>
</dbReference>
<keyword evidence="5" id="KW-0539">Nucleus</keyword>
<feature type="region of interest" description="Disordered" evidence="6">
    <location>
        <begin position="38"/>
        <end position="59"/>
    </location>
</feature>
<keyword evidence="4" id="KW-0804">Transcription</keyword>
<name>A0A6A5YXQ2_9PLEO</name>
<proteinExistence type="predicted"/>
<gene>
    <name evidence="8" type="ORF">BDV96DRAFT_649327</name>
</gene>
<dbReference type="Proteomes" id="UP000799770">
    <property type="component" value="Unassembled WGS sequence"/>
</dbReference>
<evidence type="ECO:0000256" key="6">
    <source>
        <dbReference type="SAM" id="MobiDB-lite"/>
    </source>
</evidence>
<protein>
    <submittedName>
        <fullName evidence="8">Putative fungal-specific transcription factor</fullName>
    </submittedName>
</protein>
<sequence length="493" mass="54991">MQTPDSSPSALAPQACSPCRIRKRRCDKALPQCSNCARRRGDHPCDYSRPDPQTPSAEPPWCEDDQTDFQTLDFPTALFLDPSILQHGQLDLPRGAKPIPAHIQQLLGDADEIRPFVDGFFGNIHPWMPFVSKKRVYGLYLRPSRQSQPDTVLLLLALKLLTTRPPDPRSPRTALYYAVKHYYLDVENSNTFSVPVLQAGIVLSLYEVLHAIYPAAFLSIGACARYSHALGINVSTHLNTKKVLTLVEVEERRRAWWAIVILDRFVSIGCPGRPFATTEPRLEDVLPVDDDAWDQGVLGLGEIHTLSTPMTSHMSKFALICQAARLLGQVLDLVSRDTTVDEGISAQLDRTLHSMLTAALNVSSPDHDQIAFIYSTIIALYAPSLGSQSADSAGKPYLQRANATAEFVTATISVNLIEQQCQIGRNPERMSPWGLFFAYHICRVHLRSRRSSSVSAEIVRSLTHTFQNVATRWNIASVYLQLLEAYEAMDKNQ</sequence>
<dbReference type="PROSITE" id="PS50048">
    <property type="entry name" value="ZN2_CY6_FUNGAL_2"/>
    <property type="match status" value="1"/>
</dbReference>
<dbReference type="GO" id="GO:0006351">
    <property type="term" value="P:DNA-templated transcription"/>
    <property type="evidence" value="ECO:0007669"/>
    <property type="project" value="InterPro"/>
</dbReference>
<keyword evidence="2" id="KW-0479">Metal-binding</keyword>
<evidence type="ECO:0000256" key="4">
    <source>
        <dbReference type="ARBA" id="ARBA00023163"/>
    </source>
</evidence>
<dbReference type="InterPro" id="IPR050815">
    <property type="entry name" value="TF_fung"/>
</dbReference>
<dbReference type="GO" id="GO:0003677">
    <property type="term" value="F:DNA binding"/>
    <property type="evidence" value="ECO:0007669"/>
    <property type="project" value="InterPro"/>
</dbReference>
<dbReference type="InterPro" id="IPR001138">
    <property type="entry name" value="Zn2Cys6_DnaBD"/>
</dbReference>
<organism evidence="8 9">
    <name type="scientific">Lophiotrema nucula</name>
    <dbReference type="NCBI Taxonomy" id="690887"/>
    <lineage>
        <taxon>Eukaryota</taxon>
        <taxon>Fungi</taxon>
        <taxon>Dikarya</taxon>
        <taxon>Ascomycota</taxon>
        <taxon>Pezizomycotina</taxon>
        <taxon>Dothideomycetes</taxon>
        <taxon>Pleosporomycetidae</taxon>
        <taxon>Pleosporales</taxon>
        <taxon>Lophiotremataceae</taxon>
        <taxon>Lophiotrema</taxon>
    </lineage>
</organism>
<keyword evidence="3" id="KW-0805">Transcription regulation</keyword>
<dbReference type="InterPro" id="IPR036864">
    <property type="entry name" value="Zn2-C6_fun-type_DNA-bd_sf"/>
</dbReference>
<evidence type="ECO:0000313" key="9">
    <source>
        <dbReference type="Proteomes" id="UP000799770"/>
    </source>
</evidence>
<dbReference type="PANTHER" id="PTHR47338:SF20">
    <property type="entry name" value="ZN(II)2CYS6 TRANSCRIPTION FACTOR (EUROFUNG)"/>
    <property type="match status" value="1"/>
</dbReference>
<feature type="domain" description="Zn(2)-C6 fungal-type" evidence="7">
    <location>
        <begin position="15"/>
        <end position="47"/>
    </location>
</feature>
<evidence type="ECO:0000256" key="5">
    <source>
        <dbReference type="ARBA" id="ARBA00023242"/>
    </source>
</evidence>
<dbReference type="InterPro" id="IPR007219">
    <property type="entry name" value="XnlR_reg_dom"/>
</dbReference>
<comment type="subcellular location">
    <subcellularLocation>
        <location evidence="1">Nucleus</location>
    </subcellularLocation>
</comment>
<dbReference type="SUPFAM" id="SSF57701">
    <property type="entry name" value="Zn2/Cys6 DNA-binding domain"/>
    <property type="match status" value="1"/>
</dbReference>
<dbReference type="GO" id="GO:0000981">
    <property type="term" value="F:DNA-binding transcription factor activity, RNA polymerase II-specific"/>
    <property type="evidence" value="ECO:0007669"/>
    <property type="project" value="InterPro"/>
</dbReference>
<dbReference type="Gene3D" id="4.10.240.10">
    <property type="entry name" value="Zn(2)-C6 fungal-type DNA-binding domain"/>
    <property type="match status" value="1"/>
</dbReference>
<dbReference type="OrthoDB" id="3862662at2759"/>
<evidence type="ECO:0000256" key="2">
    <source>
        <dbReference type="ARBA" id="ARBA00022723"/>
    </source>
</evidence>
<dbReference type="Pfam" id="PF04082">
    <property type="entry name" value="Fungal_trans"/>
    <property type="match status" value="1"/>
</dbReference>
<dbReference type="CDD" id="cd12148">
    <property type="entry name" value="fungal_TF_MHR"/>
    <property type="match status" value="1"/>
</dbReference>
<dbReference type="AlphaFoldDB" id="A0A6A5YXQ2"/>
<evidence type="ECO:0000259" key="7">
    <source>
        <dbReference type="PROSITE" id="PS50048"/>
    </source>
</evidence>
<dbReference type="EMBL" id="ML977332">
    <property type="protein sequence ID" value="KAF2111959.1"/>
    <property type="molecule type" value="Genomic_DNA"/>
</dbReference>
<dbReference type="GO" id="GO:0005634">
    <property type="term" value="C:nucleus"/>
    <property type="evidence" value="ECO:0007669"/>
    <property type="project" value="UniProtKB-SubCell"/>
</dbReference>
<dbReference type="GO" id="GO:0008270">
    <property type="term" value="F:zinc ion binding"/>
    <property type="evidence" value="ECO:0007669"/>
    <property type="project" value="InterPro"/>
</dbReference>
<reference evidence="8" key="1">
    <citation type="journal article" date="2020" name="Stud. Mycol.">
        <title>101 Dothideomycetes genomes: a test case for predicting lifestyles and emergence of pathogens.</title>
        <authorList>
            <person name="Haridas S."/>
            <person name="Albert R."/>
            <person name="Binder M."/>
            <person name="Bloem J."/>
            <person name="Labutti K."/>
            <person name="Salamov A."/>
            <person name="Andreopoulos B."/>
            <person name="Baker S."/>
            <person name="Barry K."/>
            <person name="Bills G."/>
            <person name="Bluhm B."/>
            <person name="Cannon C."/>
            <person name="Castanera R."/>
            <person name="Culley D."/>
            <person name="Daum C."/>
            <person name="Ezra D."/>
            <person name="Gonzalez J."/>
            <person name="Henrissat B."/>
            <person name="Kuo A."/>
            <person name="Liang C."/>
            <person name="Lipzen A."/>
            <person name="Lutzoni F."/>
            <person name="Magnuson J."/>
            <person name="Mondo S."/>
            <person name="Nolan M."/>
            <person name="Ohm R."/>
            <person name="Pangilinan J."/>
            <person name="Park H.-J."/>
            <person name="Ramirez L."/>
            <person name="Alfaro M."/>
            <person name="Sun H."/>
            <person name="Tritt A."/>
            <person name="Yoshinaga Y."/>
            <person name="Zwiers L.-H."/>
            <person name="Turgeon B."/>
            <person name="Goodwin S."/>
            <person name="Spatafora J."/>
            <person name="Crous P."/>
            <person name="Grigoriev I."/>
        </authorList>
    </citation>
    <scope>NUCLEOTIDE SEQUENCE</scope>
    <source>
        <strain evidence="8">CBS 627.86</strain>
    </source>
</reference>
<keyword evidence="9" id="KW-1185">Reference proteome</keyword>
<dbReference type="SMART" id="SM00906">
    <property type="entry name" value="Fungal_trans"/>
    <property type="match status" value="1"/>
</dbReference>
<evidence type="ECO:0000256" key="1">
    <source>
        <dbReference type="ARBA" id="ARBA00004123"/>
    </source>
</evidence>
<dbReference type="Pfam" id="PF00172">
    <property type="entry name" value="Zn_clus"/>
    <property type="match status" value="1"/>
</dbReference>
<evidence type="ECO:0000256" key="3">
    <source>
        <dbReference type="ARBA" id="ARBA00023015"/>
    </source>
</evidence>
<dbReference type="PANTHER" id="PTHR47338">
    <property type="entry name" value="ZN(II)2CYS6 TRANSCRIPTION FACTOR (EUROFUNG)-RELATED"/>
    <property type="match status" value="1"/>
</dbReference>